<feature type="binding site" evidence="10">
    <location>
        <begin position="77"/>
        <end position="79"/>
    </location>
    <ligand>
        <name>FMN</name>
        <dbReference type="ChEBI" id="CHEBI:58210"/>
    </ligand>
</feature>
<comment type="similarity">
    <text evidence="7 8">Belongs to the FMN-dependent alpha-hydroxy acid dehydrogenase family.</text>
</comment>
<evidence type="ECO:0000256" key="4">
    <source>
        <dbReference type="ARBA" id="ARBA00022643"/>
    </source>
</evidence>
<dbReference type="InterPro" id="IPR008259">
    <property type="entry name" value="FMN_hydac_DH_AS"/>
</dbReference>
<protein>
    <recommendedName>
        <fullName evidence="8">L-lactate dehydrogenase</fullName>
        <ecNumber evidence="8">1.1.-.-</ecNumber>
    </recommendedName>
</protein>
<reference evidence="13 14" key="1">
    <citation type="journal article" date="2017" name="Eur. J. Clin. Microbiol. Infect. Dis.">
        <title>Uncommonly isolated clinical Pseudomonas: identification and phylogenetic assignation.</title>
        <authorList>
            <person name="Mulet M."/>
            <person name="Gomila M."/>
            <person name="Ramirez A."/>
            <person name="Cardew S."/>
            <person name="Moore E.R."/>
            <person name="Lalucat J."/>
            <person name="Garcia-Valdes E."/>
        </authorList>
    </citation>
    <scope>NUCLEOTIDE SEQUENCE [LARGE SCALE GENOMIC DNA]</scope>
    <source>
        <strain evidence="13 14">SD129</strain>
    </source>
</reference>
<evidence type="ECO:0000256" key="10">
    <source>
        <dbReference type="PIRSR" id="PIRSR000138-2"/>
    </source>
</evidence>
<dbReference type="GO" id="GO:0004459">
    <property type="term" value="F:L-lactate dehydrogenase (NAD+) activity"/>
    <property type="evidence" value="ECO:0007669"/>
    <property type="project" value="UniProtKB-UniRule"/>
</dbReference>
<dbReference type="InterPro" id="IPR013785">
    <property type="entry name" value="Aldolase_TIM"/>
</dbReference>
<comment type="subcellular location">
    <subcellularLocation>
        <location evidence="8">Cell membrane</location>
        <topology evidence="8">Peripheral membrane protein</topology>
    </subcellularLocation>
</comment>
<comment type="caution">
    <text evidence="13">The sequence shown here is derived from an EMBL/GenBank/DDBJ whole genome shotgun (WGS) entry which is preliminary data.</text>
</comment>
<feature type="binding site" evidence="8">
    <location>
        <position position="164"/>
    </location>
    <ligand>
        <name>substrate</name>
    </ligand>
</feature>
<dbReference type="HAMAP" id="MF_01559">
    <property type="entry name" value="L_lact_dehydr"/>
    <property type="match status" value="1"/>
</dbReference>
<keyword evidence="14" id="KW-1185">Reference proteome</keyword>
<dbReference type="GO" id="GO:0009060">
    <property type="term" value="P:aerobic respiration"/>
    <property type="evidence" value="ECO:0007669"/>
    <property type="project" value="TreeGrafter"/>
</dbReference>
<feature type="binding site" evidence="10">
    <location>
        <position position="24"/>
    </location>
    <ligand>
        <name>glyoxylate</name>
        <dbReference type="ChEBI" id="CHEBI:36655"/>
    </ligand>
</feature>
<evidence type="ECO:0000313" key="14">
    <source>
        <dbReference type="Proteomes" id="UP000306753"/>
    </source>
</evidence>
<dbReference type="Pfam" id="PF01070">
    <property type="entry name" value="FMN_dh"/>
    <property type="match status" value="1"/>
</dbReference>
<evidence type="ECO:0000259" key="12">
    <source>
        <dbReference type="PROSITE" id="PS51349"/>
    </source>
</evidence>
<evidence type="ECO:0000256" key="1">
    <source>
        <dbReference type="ARBA" id="ARBA00001917"/>
    </source>
</evidence>
<dbReference type="PANTHER" id="PTHR10578:SF85">
    <property type="entry name" value="L-LACTATE DEHYDROGENASE"/>
    <property type="match status" value="1"/>
</dbReference>
<keyword evidence="11" id="KW-1133">Transmembrane helix</keyword>
<keyword evidence="2 8" id="KW-1003">Cell membrane</keyword>
<evidence type="ECO:0000256" key="9">
    <source>
        <dbReference type="PIRSR" id="PIRSR000138-1"/>
    </source>
</evidence>
<evidence type="ECO:0000256" key="7">
    <source>
        <dbReference type="ARBA" id="ARBA00024042"/>
    </source>
</evidence>
<dbReference type="EMBL" id="QLAG01000016">
    <property type="protein sequence ID" value="TLX62879.1"/>
    <property type="molecule type" value="Genomic_DNA"/>
</dbReference>
<gene>
    <name evidence="8" type="primary">lldD</name>
    <name evidence="13" type="ORF">DN820_13885</name>
</gene>
<dbReference type="SUPFAM" id="SSF51395">
    <property type="entry name" value="FMN-linked oxidoreductases"/>
    <property type="match status" value="1"/>
</dbReference>
<feature type="binding site" evidence="8 10">
    <location>
        <position position="106"/>
    </location>
    <ligand>
        <name>FMN</name>
        <dbReference type="ChEBI" id="CHEBI:58210"/>
    </ligand>
</feature>
<dbReference type="NCBIfam" id="NF008398">
    <property type="entry name" value="PRK11197.1"/>
    <property type="match status" value="1"/>
</dbReference>
<feature type="binding site" evidence="8">
    <location>
        <position position="278"/>
    </location>
    <ligand>
        <name>substrate</name>
    </ligand>
</feature>
<feature type="binding site" evidence="8 10">
    <location>
        <position position="155"/>
    </location>
    <ligand>
        <name>FMN</name>
        <dbReference type="ChEBI" id="CHEBI:58210"/>
    </ligand>
</feature>
<dbReference type="InterPro" id="IPR020920">
    <property type="entry name" value="LldD"/>
</dbReference>
<evidence type="ECO:0000256" key="2">
    <source>
        <dbReference type="ARBA" id="ARBA00022475"/>
    </source>
</evidence>
<dbReference type="RefSeq" id="WP_138411999.1">
    <property type="nucleotide sequence ID" value="NZ_QLAF01000012.1"/>
</dbReference>
<dbReference type="InterPro" id="IPR012133">
    <property type="entry name" value="Alpha-hydoxy_acid_DH_FMN"/>
</dbReference>
<feature type="binding site" evidence="10">
    <location>
        <position position="275"/>
    </location>
    <ligand>
        <name>glyoxylate</name>
        <dbReference type="ChEBI" id="CHEBI:36655"/>
    </ligand>
</feature>
<dbReference type="EC" id="1.1.-.-" evidence="8"/>
<dbReference type="Gene3D" id="3.20.20.70">
    <property type="entry name" value="Aldolase class I"/>
    <property type="match status" value="1"/>
</dbReference>
<organism evidence="13 14">
    <name type="scientific">Stutzerimonas nosocomialis</name>
    <dbReference type="NCBI Taxonomy" id="1056496"/>
    <lineage>
        <taxon>Bacteria</taxon>
        <taxon>Pseudomonadati</taxon>
        <taxon>Pseudomonadota</taxon>
        <taxon>Gammaproteobacteria</taxon>
        <taxon>Pseudomonadales</taxon>
        <taxon>Pseudomonadaceae</taxon>
        <taxon>Stutzerimonas</taxon>
    </lineage>
</organism>
<evidence type="ECO:0000256" key="3">
    <source>
        <dbReference type="ARBA" id="ARBA00022630"/>
    </source>
</evidence>
<keyword evidence="6 8" id="KW-0472">Membrane</keyword>
<feature type="binding site" evidence="10">
    <location>
        <begin position="306"/>
        <end position="310"/>
    </location>
    <ligand>
        <name>FMN</name>
        <dbReference type="ChEBI" id="CHEBI:58210"/>
    </ligand>
</feature>
<dbReference type="FunFam" id="3.20.20.70:FF:000029">
    <property type="entry name" value="L-lactate dehydrogenase"/>
    <property type="match status" value="1"/>
</dbReference>
<dbReference type="Proteomes" id="UP000306753">
    <property type="component" value="Unassembled WGS sequence"/>
</dbReference>
<feature type="binding site" evidence="10">
    <location>
        <begin position="329"/>
        <end position="330"/>
    </location>
    <ligand>
        <name>FMN</name>
        <dbReference type="ChEBI" id="CHEBI:58210"/>
    </ligand>
</feature>
<keyword evidence="11" id="KW-0812">Transmembrane</keyword>
<feature type="binding site" evidence="8">
    <location>
        <position position="129"/>
    </location>
    <ligand>
        <name>substrate</name>
    </ligand>
</feature>
<sequence>MIISASTDYRAAAKRKLPPFLFHYIDGGAYAEYTMRRNVDDLSSVALRQRVLRNMSELTLETQLFDETLSMPVALAPVGLCGMFARRGEVQAAKAAAAKGIPFTLSTVSVCPIEEVAPAINRPMWFQLYVLKDRGFMKNALERAKAAGVKTLVFTVDMPTPGARYRDAHSGMSGERAALRRMLQAMTHPAWAWDVGLKGKPHDLGNISTYRGHPTGLEDYIGWLANNFDPSISWKDLEWIRDFWEGPMIIKGILDADDARDAVRFGADGIVVSNHGGRQLDGVLSSARAMPEIADAVKGDLKILADSGIRTGLDVVRMIALGADTVLLGRAFIYALATAGAAGVTNLLNLIEKEMRVAMVLTGAKSISEISRDSLVPQAGSVIG</sequence>
<dbReference type="GO" id="GO:0005886">
    <property type="term" value="C:plasma membrane"/>
    <property type="evidence" value="ECO:0007669"/>
    <property type="project" value="UniProtKB-SubCell"/>
</dbReference>
<feature type="binding site" evidence="8">
    <location>
        <begin position="306"/>
        <end position="330"/>
    </location>
    <ligand>
        <name>FMN</name>
        <dbReference type="ChEBI" id="CHEBI:58210"/>
    </ligand>
</feature>
<evidence type="ECO:0000256" key="5">
    <source>
        <dbReference type="ARBA" id="ARBA00023002"/>
    </source>
</evidence>
<feature type="binding site" evidence="10">
    <location>
        <position position="164"/>
    </location>
    <ligand>
        <name>glyoxylate</name>
        <dbReference type="ChEBI" id="CHEBI:36655"/>
    </ligand>
</feature>
<keyword evidence="5 8" id="KW-0560">Oxidoreductase</keyword>
<comment type="cofactor">
    <cofactor evidence="1 8">
        <name>FMN</name>
        <dbReference type="ChEBI" id="CHEBI:58210"/>
    </cofactor>
</comment>
<dbReference type="PROSITE" id="PS51349">
    <property type="entry name" value="FMN_HYDROXY_ACID_DH_2"/>
    <property type="match status" value="1"/>
</dbReference>
<evidence type="ECO:0000256" key="8">
    <source>
        <dbReference type="HAMAP-Rule" id="MF_01559"/>
    </source>
</evidence>
<dbReference type="PANTHER" id="PTHR10578">
    <property type="entry name" value="S -2-HYDROXY-ACID OXIDASE-RELATED"/>
    <property type="match status" value="1"/>
</dbReference>
<feature type="active site" description="Proton acceptor" evidence="8 9">
    <location>
        <position position="275"/>
    </location>
</feature>
<dbReference type="GO" id="GO:0006089">
    <property type="term" value="P:lactate metabolic process"/>
    <property type="evidence" value="ECO:0007669"/>
    <property type="project" value="UniProtKB-UniRule"/>
</dbReference>
<dbReference type="InterPro" id="IPR037396">
    <property type="entry name" value="FMN_HAD"/>
</dbReference>
<keyword evidence="3 8" id="KW-0285">Flavoprotein</keyword>
<feature type="binding site" evidence="8 10">
    <location>
        <position position="127"/>
    </location>
    <ligand>
        <name>FMN</name>
        <dbReference type="ChEBI" id="CHEBI:58210"/>
    </ligand>
</feature>
<feature type="binding site" evidence="10">
    <location>
        <position position="278"/>
    </location>
    <ligand>
        <name>glyoxylate</name>
        <dbReference type="ChEBI" id="CHEBI:36655"/>
    </ligand>
</feature>
<dbReference type="PROSITE" id="PS00557">
    <property type="entry name" value="FMN_HYDROXY_ACID_DH_1"/>
    <property type="match status" value="1"/>
</dbReference>
<dbReference type="GO" id="GO:0010181">
    <property type="term" value="F:FMN binding"/>
    <property type="evidence" value="ECO:0007669"/>
    <property type="project" value="InterPro"/>
</dbReference>
<accession>A0A5R9QCM2</accession>
<evidence type="ECO:0000256" key="11">
    <source>
        <dbReference type="SAM" id="Phobius"/>
    </source>
</evidence>
<comment type="function">
    <text evidence="8">Catalyzes the conversion of L-lactate to pyruvate. Is coupled to the respiratory chain.</text>
</comment>
<dbReference type="NCBIfam" id="NF033901">
    <property type="entry name" value="L_lactate_LldD"/>
    <property type="match status" value="1"/>
</dbReference>
<feature type="transmembrane region" description="Helical" evidence="11">
    <location>
        <begin position="331"/>
        <end position="351"/>
    </location>
</feature>
<feature type="binding site" evidence="8">
    <location>
        <position position="24"/>
    </location>
    <ligand>
        <name>substrate</name>
    </ligand>
</feature>
<keyword evidence="4 8" id="KW-0288">FMN</keyword>
<proteinExistence type="inferred from homology"/>
<name>A0A5R9QCM2_9GAMM</name>
<feature type="binding site" evidence="10">
    <location>
        <position position="129"/>
    </location>
    <ligand>
        <name>glyoxylate</name>
        <dbReference type="ChEBI" id="CHEBI:36655"/>
    </ligand>
</feature>
<dbReference type="CDD" id="cd02809">
    <property type="entry name" value="alpha_hydroxyacid_oxid_FMN"/>
    <property type="match status" value="1"/>
</dbReference>
<feature type="domain" description="FMN hydroxy acid dehydrogenase" evidence="12">
    <location>
        <begin position="1"/>
        <end position="380"/>
    </location>
</feature>
<comment type="catalytic activity">
    <reaction evidence="8">
        <text>(S)-lactate + A = pyruvate + AH2</text>
        <dbReference type="Rhea" id="RHEA:45816"/>
        <dbReference type="ChEBI" id="CHEBI:13193"/>
        <dbReference type="ChEBI" id="CHEBI:15361"/>
        <dbReference type="ChEBI" id="CHEBI:16651"/>
        <dbReference type="ChEBI" id="CHEBI:17499"/>
    </reaction>
</comment>
<feature type="binding site" evidence="10">
    <location>
        <position position="273"/>
    </location>
    <ligand>
        <name>FMN</name>
        <dbReference type="ChEBI" id="CHEBI:58210"/>
    </ligand>
</feature>
<dbReference type="AlphaFoldDB" id="A0A5R9QCM2"/>
<evidence type="ECO:0000256" key="6">
    <source>
        <dbReference type="ARBA" id="ARBA00023136"/>
    </source>
</evidence>
<dbReference type="InterPro" id="IPR000262">
    <property type="entry name" value="FMN-dep_DH"/>
</dbReference>
<dbReference type="PIRSF" id="PIRSF000138">
    <property type="entry name" value="Al-hdrx_acd_dh"/>
    <property type="match status" value="1"/>
</dbReference>
<evidence type="ECO:0000313" key="13">
    <source>
        <dbReference type="EMBL" id="TLX62879.1"/>
    </source>
</evidence>
<feature type="binding site" evidence="8 10">
    <location>
        <position position="251"/>
    </location>
    <ligand>
        <name>FMN</name>
        <dbReference type="ChEBI" id="CHEBI:58210"/>
    </ligand>
</feature>